<accession>A0A8H5YEE5</accession>
<evidence type="ECO:0000313" key="1">
    <source>
        <dbReference type="EMBL" id="KAF5710539.1"/>
    </source>
</evidence>
<sequence length="180" mass="19758">MAGGRLDIATFRQYANSARKLFKGKEIEAACDALDDLNRSPKSDDNVKSCIGAIKGFTFGDSTAVTIIRFGSIAIIVNRTKAATKELAVYNELAELLGFEMKTSVFEMMNCWGKFFAGLAVVASVADAYLQILDIIDVMEQTQKMVDDLNGKIKASYKDFFQGIKEAAKHYNNAITKKTG</sequence>
<comment type="caution">
    <text evidence="1">The sequence shown here is derived from an EMBL/GenBank/DDBJ whole genome shotgun (WGS) entry which is preliminary data.</text>
</comment>
<dbReference type="OrthoDB" id="5229945at2759"/>
<keyword evidence="2" id="KW-1185">Reference proteome</keyword>
<dbReference type="AlphaFoldDB" id="A0A8H5YEE5"/>
<dbReference type="Proteomes" id="UP000544331">
    <property type="component" value="Unassembled WGS sequence"/>
</dbReference>
<gene>
    <name evidence="1" type="ORF">FMUND_9464</name>
</gene>
<proteinExistence type="predicted"/>
<protein>
    <submittedName>
        <fullName evidence="1">Uncharacterized protein</fullName>
    </submittedName>
</protein>
<dbReference type="EMBL" id="JAAOAN010000331">
    <property type="protein sequence ID" value="KAF5710539.1"/>
    <property type="molecule type" value="Genomic_DNA"/>
</dbReference>
<name>A0A8H5YEE5_9HYPO</name>
<reference evidence="1 2" key="1">
    <citation type="submission" date="2020-05" db="EMBL/GenBank/DDBJ databases">
        <title>Identification and distribution of gene clusters putatively required for synthesis of sphingolipid metabolism inhibitors in phylogenetically diverse species of the filamentous fungus Fusarium.</title>
        <authorList>
            <person name="Kim H.-S."/>
            <person name="Busman M."/>
            <person name="Brown D.W."/>
            <person name="Divon H."/>
            <person name="Uhlig S."/>
            <person name="Proctor R.H."/>
        </authorList>
    </citation>
    <scope>NUCLEOTIDE SEQUENCE [LARGE SCALE GENOMIC DNA]</scope>
    <source>
        <strain evidence="1 2">NRRL 66235</strain>
    </source>
</reference>
<evidence type="ECO:0000313" key="2">
    <source>
        <dbReference type="Proteomes" id="UP000544331"/>
    </source>
</evidence>
<organism evidence="1 2">
    <name type="scientific">Fusarium mundagurra</name>
    <dbReference type="NCBI Taxonomy" id="1567541"/>
    <lineage>
        <taxon>Eukaryota</taxon>
        <taxon>Fungi</taxon>
        <taxon>Dikarya</taxon>
        <taxon>Ascomycota</taxon>
        <taxon>Pezizomycotina</taxon>
        <taxon>Sordariomycetes</taxon>
        <taxon>Hypocreomycetidae</taxon>
        <taxon>Hypocreales</taxon>
        <taxon>Nectriaceae</taxon>
        <taxon>Fusarium</taxon>
        <taxon>Fusarium fujikuroi species complex</taxon>
    </lineage>
</organism>